<feature type="compositionally biased region" description="Basic and acidic residues" evidence="1">
    <location>
        <begin position="181"/>
        <end position="191"/>
    </location>
</feature>
<evidence type="ECO:0000313" key="2">
    <source>
        <dbReference type="EMBL" id="ORY46681.1"/>
    </source>
</evidence>
<dbReference type="AlphaFoldDB" id="A0A1Y2CI00"/>
<keyword evidence="3" id="KW-1185">Reference proteome</keyword>
<evidence type="ECO:0008006" key="4">
    <source>
        <dbReference type="Google" id="ProtNLM"/>
    </source>
</evidence>
<accession>A0A1Y2CI00</accession>
<organism evidence="2 3">
    <name type="scientific">Neocallimastix californiae</name>
    <dbReference type="NCBI Taxonomy" id="1754190"/>
    <lineage>
        <taxon>Eukaryota</taxon>
        <taxon>Fungi</taxon>
        <taxon>Fungi incertae sedis</taxon>
        <taxon>Chytridiomycota</taxon>
        <taxon>Chytridiomycota incertae sedis</taxon>
        <taxon>Neocallimastigomycetes</taxon>
        <taxon>Neocallimastigales</taxon>
        <taxon>Neocallimastigaceae</taxon>
        <taxon>Neocallimastix</taxon>
    </lineage>
</organism>
<gene>
    <name evidence="2" type="ORF">LY90DRAFT_509233</name>
</gene>
<evidence type="ECO:0000256" key="1">
    <source>
        <dbReference type="SAM" id="MobiDB-lite"/>
    </source>
</evidence>
<sequence length="467" mass="54576">MVKKRIFKTGDRKKKHGKRKPVFDTKKTFVELLDEAVKQEEKGERYGSGNKARKYYETACDFYERAHKKDEKDFSCIYNWARVTYILATFTNPAYNTQKRLDLLQLSIDRFKRALAIDPYALDAMFNLKQALSNFGEICLDEISNQAALSLYREACELGEKLFKLQEEVYIREENENKQNIKSNEEKRTDQNLKNNKTSEMDIENNDNSLNSEKEKSKDNTIMEKEEVYCEKDSTYATILSSRGEHLFNSMNIFDAIFFEKALEHQTKVIQRIIPEKSNSLVIYHQKAKELCNKGDILCTFGEILIKNGESVDEFSPSQEMYREALSIYEKALTYEESNNSILCKIGDMKLILARNYLLLSQQKFDDAYQSMLKLIRQGLDIYKIAIKNSISSYEQQPLDPEIYLRIAKGLSYYDDLTVQCQKMLQKFIQVGGSLEILENDYQLVNFDFSDDIKNVSWFNEIMSQLE</sequence>
<protein>
    <recommendedName>
        <fullName evidence="4">TPR-like protein</fullName>
    </recommendedName>
</protein>
<feature type="region of interest" description="Disordered" evidence="1">
    <location>
        <begin position="1"/>
        <end position="20"/>
    </location>
</feature>
<name>A0A1Y2CI00_9FUNG</name>
<dbReference type="SUPFAM" id="SSF48452">
    <property type="entry name" value="TPR-like"/>
    <property type="match status" value="1"/>
</dbReference>
<proteinExistence type="predicted"/>
<reference evidence="2 3" key="1">
    <citation type="submission" date="2016-08" db="EMBL/GenBank/DDBJ databases">
        <title>A Parts List for Fungal Cellulosomes Revealed by Comparative Genomics.</title>
        <authorList>
            <consortium name="DOE Joint Genome Institute"/>
            <person name="Haitjema C.H."/>
            <person name="Gilmore S.P."/>
            <person name="Henske J.K."/>
            <person name="Solomon K.V."/>
            <person name="De Groot R."/>
            <person name="Kuo A."/>
            <person name="Mondo S.J."/>
            <person name="Salamov A.A."/>
            <person name="Labutti K."/>
            <person name="Zhao Z."/>
            <person name="Chiniquy J."/>
            <person name="Barry K."/>
            <person name="Brewer H.M."/>
            <person name="Purvine S.O."/>
            <person name="Wright A.T."/>
            <person name="Boxma B."/>
            <person name="Van Alen T."/>
            <person name="Hackstein J.H."/>
            <person name="Baker S.E."/>
            <person name="Grigoriev I.V."/>
            <person name="O'Malley M.A."/>
        </authorList>
    </citation>
    <scope>NUCLEOTIDE SEQUENCE [LARGE SCALE GENOMIC DNA]</scope>
    <source>
        <strain evidence="2 3">G1</strain>
    </source>
</reference>
<feature type="region of interest" description="Disordered" evidence="1">
    <location>
        <begin position="181"/>
        <end position="218"/>
    </location>
</feature>
<dbReference type="OrthoDB" id="5328412at2759"/>
<dbReference type="EMBL" id="MCOG01000107">
    <property type="protein sequence ID" value="ORY46681.1"/>
    <property type="molecule type" value="Genomic_DNA"/>
</dbReference>
<dbReference type="Gene3D" id="1.25.40.10">
    <property type="entry name" value="Tetratricopeptide repeat domain"/>
    <property type="match status" value="2"/>
</dbReference>
<dbReference type="InterPro" id="IPR011990">
    <property type="entry name" value="TPR-like_helical_dom_sf"/>
</dbReference>
<dbReference type="Proteomes" id="UP000193920">
    <property type="component" value="Unassembled WGS sequence"/>
</dbReference>
<comment type="caution">
    <text evidence="2">The sequence shown here is derived from an EMBL/GenBank/DDBJ whole genome shotgun (WGS) entry which is preliminary data.</text>
</comment>
<evidence type="ECO:0000313" key="3">
    <source>
        <dbReference type="Proteomes" id="UP000193920"/>
    </source>
</evidence>